<dbReference type="SMART" id="SM00060">
    <property type="entry name" value="FN3"/>
    <property type="match status" value="1"/>
</dbReference>
<dbReference type="InterPro" id="IPR003961">
    <property type="entry name" value="FN3_dom"/>
</dbReference>
<keyword evidence="11" id="KW-1185">Reference proteome</keyword>
<dbReference type="InterPro" id="IPR013098">
    <property type="entry name" value="Ig_I-set"/>
</dbReference>
<dbReference type="InterPro" id="IPR036179">
    <property type="entry name" value="Ig-like_dom_sf"/>
</dbReference>
<dbReference type="PROSITE" id="PS50835">
    <property type="entry name" value="IG_LIKE"/>
    <property type="match status" value="7"/>
</dbReference>
<evidence type="ECO:0000256" key="6">
    <source>
        <dbReference type="ARBA" id="ARBA00023319"/>
    </source>
</evidence>
<keyword evidence="7" id="KW-0812">Transmembrane</keyword>
<keyword evidence="2" id="KW-0677">Repeat</keyword>
<feature type="domain" description="Fibronectin type-III" evidence="10">
    <location>
        <begin position="714"/>
        <end position="805"/>
    </location>
</feature>
<feature type="domain" description="Ig-like" evidence="9">
    <location>
        <begin position="411"/>
        <end position="495"/>
    </location>
</feature>
<dbReference type="InterPro" id="IPR013783">
    <property type="entry name" value="Ig-like_fold"/>
</dbReference>
<dbReference type="InterPro" id="IPR003599">
    <property type="entry name" value="Ig_sub"/>
</dbReference>
<feature type="domain" description="Ig-like" evidence="9">
    <location>
        <begin position="500"/>
        <end position="608"/>
    </location>
</feature>
<dbReference type="InterPro" id="IPR036116">
    <property type="entry name" value="FN3_sf"/>
</dbReference>
<dbReference type="CDD" id="cd00063">
    <property type="entry name" value="FN3"/>
    <property type="match status" value="1"/>
</dbReference>
<evidence type="ECO:0000256" key="5">
    <source>
        <dbReference type="ARBA" id="ARBA00023180"/>
    </source>
</evidence>
<dbReference type="SMART" id="SM00408">
    <property type="entry name" value="IGc2"/>
    <property type="match status" value="6"/>
</dbReference>
<gene>
    <name evidence="12" type="primary">LOC106468363</name>
</gene>
<feature type="domain" description="Ig-like" evidence="9">
    <location>
        <begin position="317"/>
        <end position="398"/>
    </location>
</feature>
<dbReference type="InterPro" id="IPR007110">
    <property type="entry name" value="Ig-like_dom"/>
</dbReference>
<evidence type="ECO:0000313" key="11">
    <source>
        <dbReference type="Proteomes" id="UP000694941"/>
    </source>
</evidence>
<dbReference type="Gene3D" id="2.60.40.10">
    <property type="entry name" value="Immunoglobulins"/>
    <property type="match status" value="8"/>
</dbReference>
<feature type="chain" id="PRO_5047001189" evidence="8">
    <location>
        <begin position="16"/>
        <end position="1136"/>
    </location>
</feature>
<keyword evidence="6" id="KW-0393">Immunoglobulin domain</keyword>
<dbReference type="SUPFAM" id="SSF49265">
    <property type="entry name" value="Fibronectin type III"/>
    <property type="match status" value="1"/>
</dbReference>
<protein>
    <submittedName>
        <fullName evidence="12">Hemicentin-2-like isoform X2</fullName>
    </submittedName>
</protein>
<organism evidence="11 12">
    <name type="scientific">Limulus polyphemus</name>
    <name type="common">Atlantic horseshoe crab</name>
    <dbReference type="NCBI Taxonomy" id="6850"/>
    <lineage>
        <taxon>Eukaryota</taxon>
        <taxon>Metazoa</taxon>
        <taxon>Ecdysozoa</taxon>
        <taxon>Arthropoda</taxon>
        <taxon>Chelicerata</taxon>
        <taxon>Merostomata</taxon>
        <taxon>Xiphosura</taxon>
        <taxon>Limulidae</taxon>
        <taxon>Limulus</taxon>
    </lineage>
</organism>
<dbReference type="Pfam" id="PF00041">
    <property type="entry name" value="fn3"/>
    <property type="match status" value="1"/>
</dbReference>
<dbReference type="Pfam" id="PF13895">
    <property type="entry name" value="Ig_2"/>
    <property type="match status" value="1"/>
</dbReference>
<keyword evidence="3 7" id="KW-0472">Membrane</keyword>
<keyword evidence="5" id="KW-0325">Glycoprotein</keyword>
<feature type="domain" description="Ig-like" evidence="9">
    <location>
        <begin position="232"/>
        <end position="312"/>
    </location>
</feature>
<keyword evidence="8" id="KW-0732">Signal</keyword>
<evidence type="ECO:0000256" key="1">
    <source>
        <dbReference type="ARBA" id="ARBA00004479"/>
    </source>
</evidence>
<dbReference type="PROSITE" id="PS50853">
    <property type="entry name" value="FN3"/>
    <property type="match status" value="1"/>
</dbReference>
<dbReference type="PANTHER" id="PTHR11640:SF134">
    <property type="entry name" value="ECHINOID, ISOFORM A-RELATED"/>
    <property type="match status" value="1"/>
</dbReference>
<evidence type="ECO:0000256" key="8">
    <source>
        <dbReference type="SAM" id="SignalP"/>
    </source>
</evidence>
<evidence type="ECO:0000256" key="2">
    <source>
        <dbReference type="ARBA" id="ARBA00022737"/>
    </source>
</evidence>
<feature type="signal peptide" evidence="8">
    <location>
        <begin position="1"/>
        <end position="15"/>
    </location>
</feature>
<dbReference type="Pfam" id="PF13927">
    <property type="entry name" value="Ig_3"/>
    <property type="match status" value="4"/>
</dbReference>
<keyword evidence="7" id="KW-1133">Transmembrane helix</keyword>
<dbReference type="InterPro" id="IPR003598">
    <property type="entry name" value="Ig_sub2"/>
</dbReference>
<dbReference type="PANTHER" id="PTHR11640">
    <property type="entry name" value="NEPHRIN"/>
    <property type="match status" value="1"/>
</dbReference>
<dbReference type="CDD" id="cd00096">
    <property type="entry name" value="Ig"/>
    <property type="match status" value="3"/>
</dbReference>
<proteinExistence type="predicted"/>
<feature type="domain" description="Ig-like" evidence="9">
    <location>
        <begin position="613"/>
        <end position="708"/>
    </location>
</feature>
<reference evidence="12" key="1">
    <citation type="submission" date="2025-08" db="UniProtKB">
        <authorList>
            <consortium name="RefSeq"/>
        </authorList>
    </citation>
    <scope>IDENTIFICATION</scope>
    <source>
        <tissue evidence="12">Muscle</tissue>
    </source>
</reference>
<comment type="subcellular location">
    <subcellularLocation>
        <location evidence="1">Membrane</location>
        <topology evidence="1">Single-pass type I membrane protein</topology>
    </subcellularLocation>
</comment>
<keyword evidence="4" id="KW-1015">Disulfide bond</keyword>
<dbReference type="SMART" id="SM00409">
    <property type="entry name" value="IG"/>
    <property type="match status" value="7"/>
</dbReference>
<dbReference type="GeneID" id="106468363"/>
<evidence type="ECO:0000259" key="9">
    <source>
        <dbReference type="PROSITE" id="PS50835"/>
    </source>
</evidence>
<dbReference type="Pfam" id="PF07679">
    <property type="entry name" value="I-set"/>
    <property type="match status" value="1"/>
</dbReference>
<evidence type="ECO:0000313" key="12">
    <source>
        <dbReference type="RefSeq" id="XP_022253056.1"/>
    </source>
</evidence>
<dbReference type="Proteomes" id="UP000694941">
    <property type="component" value="Unplaced"/>
</dbReference>
<feature type="transmembrane region" description="Helical" evidence="7">
    <location>
        <begin position="916"/>
        <end position="940"/>
    </location>
</feature>
<evidence type="ECO:0000256" key="7">
    <source>
        <dbReference type="SAM" id="Phobius"/>
    </source>
</evidence>
<feature type="domain" description="Ig-like" evidence="9">
    <location>
        <begin position="33"/>
        <end position="127"/>
    </location>
</feature>
<evidence type="ECO:0000256" key="3">
    <source>
        <dbReference type="ARBA" id="ARBA00023136"/>
    </source>
</evidence>
<dbReference type="InterPro" id="IPR051275">
    <property type="entry name" value="Cell_adhesion_signaling"/>
</dbReference>
<sequence>MKISTLSLLWTSTLCTVLVYTQMLPDETNDVVEGENIRLPCRFNPSFATRSIQYYWKHSNRNGTDVVAIKEVSFNAEHYSVEFVPQEGRYDLVITRAEYEMDNGKFECKLKEGGSGNDIFVQAFLVTVLIPPGPPVVMPNNPTAREEEPFDLTCSSQGGSPDPVIQWYRQGILVHGQVTNSESRDKPTTNVLTINPGMDDDGATYRCTVWNRAIREEQRMMATVKLTVHYAPRVTVGLYNPLNVLTDQDAHLMCSAVANPPVRSIRWMKDGQLLSTSPNHTIPAVTHEDSGQYVCSVDNGFGLTSEAKLELSVLYGPKVTVEPLREVILGESLTVTCKVDSNPTPHSIQWLKVDDAFFRQTGDILRLNRVTIHDTGKYACKATNMLRPSGSITQKEMSGSGIVQIVIKHKPGVATIFPVNPVATSGTPFTLSCVANPEGWPQPEFRWWRAGQENVVLGRTVNYTILPVHISHEGEYFCQAENSLGRGVPSSVYLTVQEPPSVLLSLRPQVVKEDGDEGFSITCKARGKPKPLVRWLRNGKEITDNSEFFRVDTTSHLEDNDAFSVQSTLYFDGPQKRDTSLSPSDRGRYSCVFENGVGEPARSEMNLRIKHSPIVRHTYNRVAFDVSETAILQCKMQAYPLPSFEWFYKGRIVDNYGSYSTNVTDLGDDVYVGILSIKDIRTSDFGDYTCRAWNQVGDDEKTIIKLVTKSAPDRPSMLDVVDISFDRVTLQWSEGFNGGFSNTEFLVNYINLETMQTKNESCRSHNPCQITGLQSKTEYNFKVMAVNPRGYSSYSDEISVTTKVNIKDMPRATDAQFNRETYSLSFIVDSKMLKLVAKVEARVKETDKWQQQALLEVEQKNTVVYLKPPQEGFSDVRVILCLQSNESWCGDEKLAEPFIGTAQAIGNSPPLSTRNIIIIVAVSASIFILVAIIIIVFCCCSKKIAKSVQKNNKMETGSARSPTISQPYYTEGLSKLPDTGFDDLNKPPVYTPTLPAGHVSNNGLLSNQFHSGPPSSHDVMYIPDQEISPNDSQSDLWLKSGGEIPPEVAFQQYDGGLSNGYFYPEDYHPLGEDMMNMRNREYMHSPYHEVNGLPNPYALTDEDKIPQIPLHYAESHESGYSTPTSKNHRVVREIIV</sequence>
<dbReference type="RefSeq" id="XP_022253056.1">
    <property type="nucleotide sequence ID" value="XM_022397348.1"/>
</dbReference>
<evidence type="ECO:0000256" key="4">
    <source>
        <dbReference type="ARBA" id="ARBA00023157"/>
    </source>
</evidence>
<accession>A0ABM1TB00</accession>
<name>A0ABM1TB00_LIMPO</name>
<feature type="domain" description="Ig-like" evidence="9">
    <location>
        <begin position="134"/>
        <end position="227"/>
    </location>
</feature>
<evidence type="ECO:0000259" key="10">
    <source>
        <dbReference type="PROSITE" id="PS50853"/>
    </source>
</evidence>
<dbReference type="SUPFAM" id="SSF48726">
    <property type="entry name" value="Immunoglobulin"/>
    <property type="match status" value="6"/>
</dbReference>